<feature type="transmembrane region" description="Helical" evidence="1">
    <location>
        <begin position="161"/>
        <end position="181"/>
    </location>
</feature>
<keyword evidence="1" id="KW-1133">Transmembrane helix</keyword>
<dbReference type="EMBL" id="QRDZ01000003">
    <property type="protein sequence ID" value="RED86522.1"/>
    <property type="molecule type" value="Genomic_DNA"/>
</dbReference>
<comment type="caution">
    <text evidence="2">The sequence shown here is derived from an EMBL/GenBank/DDBJ whole genome shotgun (WGS) entry which is preliminary data.</text>
</comment>
<evidence type="ECO:0000313" key="2">
    <source>
        <dbReference type="EMBL" id="RED86522.1"/>
    </source>
</evidence>
<feature type="transmembrane region" description="Helical" evidence="1">
    <location>
        <begin position="132"/>
        <end position="154"/>
    </location>
</feature>
<name>A0A3D9KK17_9BACL</name>
<evidence type="ECO:0000256" key="1">
    <source>
        <dbReference type="SAM" id="Phobius"/>
    </source>
</evidence>
<dbReference type="AlphaFoldDB" id="A0A3D9KK17"/>
<sequence>MSEWRAHFATEWKLLLRGAHFRILMLVGVVHAWLVHRANEWTEHAGYYLHQFEFMYLGAITILAILSGVYGARSRQAAGEAQLIGSLPYRSIRRWSAQLTVFLLPFFIFTCVPVFIYLWLRETMYPGASLYPAWFLLSTFIPMLYAMILGWLLGGLFKSKIGYAAGFLLFFLHIYGGLLLLTPRLPMPTRLLPNFLLFDFKSMGYFDDQFGFSREMSFWTHRGFYLFLAFALFILFIYIKAKARREPGVRMQATGLILAACLAAGLLAGHVSQKTVQMNQVAIREISNLESVKPARLSGLSYDLDMRPYKDGGLAVKATIQFTNEEAATLPLAFTLNERFEMTEARLNSESVRFSRDGNQIQIETGDIRPVTLVLHYQGKIADHKVTEEGTMTAVHMADRWNVNLPMELAWLPQPLFTEGAAPSRVTVRYPDTIRLYSNYRTLEKTTNAGVQTIQFEASNEAESGFNLWGGSLKEVAAETGGMTTKAIVNELFNDDYVSRWVALFHEGKRLMLQLNPEVQVREADTLIAMDRIRFNQREIAKTGSGIIQVPSYFFQGLYDDEEVVAQITEFWFDSSGAKGERADPGKRKQFIRELSAYLIKLDNKKLLAANAGDKHVQELRDNDLGEAS</sequence>
<feature type="transmembrane region" description="Helical" evidence="1">
    <location>
        <begin position="14"/>
        <end position="34"/>
    </location>
</feature>
<keyword evidence="3" id="KW-1185">Reference proteome</keyword>
<accession>A0A3D9KK17</accession>
<feature type="transmembrane region" description="Helical" evidence="1">
    <location>
        <begin position="54"/>
        <end position="72"/>
    </location>
</feature>
<feature type="transmembrane region" description="Helical" evidence="1">
    <location>
        <begin position="253"/>
        <end position="271"/>
    </location>
</feature>
<dbReference type="OrthoDB" id="2620511at2"/>
<feature type="transmembrane region" description="Helical" evidence="1">
    <location>
        <begin position="99"/>
        <end position="120"/>
    </location>
</feature>
<keyword evidence="1" id="KW-0812">Transmembrane</keyword>
<dbReference type="RefSeq" id="WP_116059633.1">
    <property type="nucleotide sequence ID" value="NZ_QRDZ01000003.1"/>
</dbReference>
<evidence type="ECO:0000313" key="3">
    <source>
        <dbReference type="Proteomes" id="UP000256977"/>
    </source>
</evidence>
<feature type="transmembrane region" description="Helical" evidence="1">
    <location>
        <begin position="223"/>
        <end position="241"/>
    </location>
</feature>
<organism evidence="2 3">
    <name type="scientific">Cohnella phaseoli</name>
    <dbReference type="NCBI Taxonomy" id="456490"/>
    <lineage>
        <taxon>Bacteria</taxon>
        <taxon>Bacillati</taxon>
        <taxon>Bacillota</taxon>
        <taxon>Bacilli</taxon>
        <taxon>Bacillales</taxon>
        <taxon>Paenibacillaceae</taxon>
        <taxon>Cohnella</taxon>
    </lineage>
</organism>
<proteinExistence type="predicted"/>
<dbReference type="Proteomes" id="UP000256977">
    <property type="component" value="Unassembled WGS sequence"/>
</dbReference>
<evidence type="ECO:0008006" key="4">
    <source>
        <dbReference type="Google" id="ProtNLM"/>
    </source>
</evidence>
<gene>
    <name evidence="2" type="ORF">DFP98_103377</name>
</gene>
<keyword evidence="1" id="KW-0472">Membrane</keyword>
<reference evidence="2 3" key="1">
    <citation type="submission" date="2018-07" db="EMBL/GenBank/DDBJ databases">
        <title>Genomic Encyclopedia of Type Strains, Phase III (KMG-III): the genomes of soil and plant-associated and newly described type strains.</title>
        <authorList>
            <person name="Whitman W."/>
        </authorList>
    </citation>
    <scope>NUCLEOTIDE SEQUENCE [LARGE SCALE GENOMIC DNA]</scope>
    <source>
        <strain evidence="2 3">CECT 7287</strain>
    </source>
</reference>
<protein>
    <recommendedName>
        <fullName evidence="4">ABC-type transport system involved in multi-copper enzyme maturation permease subunit</fullName>
    </recommendedName>
</protein>